<dbReference type="InterPro" id="IPR029062">
    <property type="entry name" value="Class_I_gatase-like"/>
</dbReference>
<gene>
    <name evidence="3" type="ordered locus">Clocel_0410</name>
</gene>
<dbReference type="InterPro" id="IPR017926">
    <property type="entry name" value="GATASE"/>
</dbReference>
<organism evidence="3 4">
    <name type="scientific">Clostridium cellulovorans (strain ATCC 35296 / DSM 3052 / OCM 3 / 743B)</name>
    <dbReference type="NCBI Taxonomy" id="573061"/>
    <lineage>
        <taxon>Bacteria</taxon>
        <taxon>Bacillati</taxon>
        <taxon>Bacillota</taxon>
        <taxon>Clostridia</taxon>
        <taxon>Eubacteriales</taxon>
        <taxon>Clostridiaceae</taxon>
        <taxon>Clostridium</taxon>
    </lineage>
</organism>
<dbReference type="PROSITE" id="PS51273">
    <property type="entry name" value="GATASE_TYPE_1"/>
    <property type="match status" value="1"/>
</dbReference>
<dbReference type="KEGG" id="ccb:Clocel_0410"/>
<dbReference type="OrthoDB" id="3233357at2"/>
<name>D9SQC1_CLOC7</name>
<dbReference type="InterPro" id="IPR002701">
    <property type="entry name" value="CM_II_prokaryot"/>
</dbReference>
<dbReference type="InterPro" id="IPR036263">
    <property type="entry name" value="Chorismate_II_sf"/>
</dbReference>
<dbReference type="SUPFAM" id="SSF52317">
    <property type="entry name" value="Class I glutamine amidotransferase-like"/>
    <property type="match status" value="1"/>
</dbReference>
<evidence type="ECO:0000259" key="2">
    <source>
        <dbReference type="PROSITE" id="PS51168"/>
    </source>
</evidence>
<dbReference type="EMBL" id="CP002160">
    <property type="protein sequence ID" value="ADL50188.1"/>
    <property type="molecule type" value="Genomic_DNA"/>
</dbReference>
<dbReference type="GO" id="GO:0046417">
    <property type="term" value="P:chorismate metabolic process"/>
    <property type="evidence" value="ECO:0007669"/>
    <property type="project" value="InterPro"/>
</dbReference>
<dbReference type="Gene3D" id="3.40.50.880">
    <property type="match status" value="1"/>
</dbReference>
<dbReference type="eggNOG" id="COG1605">
    <property type="taxonomic scope" value="Bacteria"/>
</dbReference>
<keyword evidence="4" id="KW-1185">Reference proteome</keyword>
<feature type="domain" description="Chorismate mutase" evidence="2">
    <location>
        <begin position="197"/>
        <end position="287"/>
    </location>
</feature>
<dbReference type="GO" id="GO:0005829">
    <property type="term" value="C:cytosol"/>
    <property type="evidence" value="ECO:0007669"/>
    <property type="project" value="TreeGrafter"/>
</dbReference>
<dbReference type="GO" id="GO:0000162">
    <property type="term" value="P:L-tryptophan biosynthetic process"/>
    <property type="evidence" value="ECO:0007669"/>
    <property type="project" value="TreeGrafter"/>
</dbReference>
<dbReference type="GO" id="GO:0004049">
    <property type="term" value="F:anthranilate synthase activity"/>
    <property type="evidence" value="ECO:0007669"/>
    <property type="project" value="TreeGrafter"/>
</dbReference>
<dbReference type="Proteomes" id="UP000002730">
    <property type="component" value="Chromosome"/>
</dbReference>
<dbReference type="SUPFAM" id="SSF48600">
    <property type="entry name" value="Chorismate mutase II"/>
    <property type="match status" value="1"/>
</dbReference>
<evidence type="ECO:0000313" key="3">
    <source>
        <dbReference type="EMBL" id="ADL50188.1"/>
    </source>
</evidence>
<dbReference type="PANTHER" id="PTHR43418">
    <property type="entry name" value="MULTIFUNCTIONAL TRYPTOPHAN BIOSYNTHESIS PROTEIN-RELATED"/>
    <property type="match status" value="1"/>
</dbReference>
<dbReference type="InterPro" id="IPR050472">
    <property type="entry name" value="Anth_synth/Amidotransfase"/>
</dbReference>
<evidence type="ECO:0000313" key="4">
    <source>
        <dbReference type="Proteomes" id="UP000002730"/>
    </source>
</evidence>
<dbReference type="RefSeq" id="WP_010075044.1">
    <property type="nucleotide sequence ID" value="NC_014393.1"/>
</dbReference>
<dbReference type="eggNOG" id="COG0512">
    <property type="taxonomic scope" value="Bacteria"/>
</dbReference>
<dbReference type="STRING" id="573061.Clocel_0410"/>
<dbReference type="Gene3D" id="1.20.59.10">
    <property type="entry name" value="Chorismate mutase"/>
    <property type="match status" value="1"/>
</dbReference>
<dbReference type="PANTHER" id="PTHR43418:SF4">
    <property type="entry name" value="MULTIFUNCTIONAL TRYPTOPHAN BIOSYNTHESIS PROTEIN"/>
    <property type="match status" value="1"/>
</dbReference>
<accession>D9SQC1</accession>
<proteinExistence type="predicted"/>
<reference evidence="3 4" key="1">
    <citation type="submission" date="2010-08" db="EMBL/GenBank/DDBJ databases">
        <title>Complete sequence of Clostridium cellulovorans 743B.</title>
        <authorList>
            <consortium name="US DOE Joint Genome Institute"/>
            <person name="Lucas S."/>
            <person name="Copeland A."/>
            <person name="Lapidus A."/>
            <person name="Cheng J.-F."/>
            <person name="Bruce D."/>
            <person name="Goodwin L."/>
            <person name="Pitluck S."/>
            <person name="Chertkov O."/>
            <person name="Detter J.C."/>
            <person name="Han C."/>
            <person name="Tapia R."/>
            <person name="Land M."/>
            <person name="Hauser L."/>
            <person name="Chang Y.-J."/>
            <person name="Jeffries C."/>
            <person name="Kyrpides N."/>
            <person name="Ivanova N."/>
            <person name="Mikhailova N."/>
            <person name="Hemme C.L."/>
            <person name="Woyke T."/>
        </authorList>
    </citation>
    <scope>NUCLEOTIDE SEQUENCE [LARGE SCALE GENOMIC DNA]</scope>
    <source>
        <strain evidence="4">ATCC 35296 / DSM 3052 / OCM 3 / 743B</strain>
    </source>
</reference>
<protein>
    <submittedName>
        <fullName evidence="3">Chorismate mutase, type II</fullName>
    </submittedName>
</protein>
<evidence type="ECO:0000256" key="1">
    <source>
        <dbReference type="ARBA" id="ARBA00022962"/>
    </source>
</evidence>
<dbReference type="AlphaFoldDB" id="D9SQC1"/>
<dbReference type="PROSITE" id="PS51168">
    <property type="entry name" value="CHORISMATE_MUT_2"/>
    <property type="match status" value="1"/>
</dbReference>
<dbReference type="GO" id="GO:0004106">
    <property type="term" value="F:chorismate mutase activity"/>
    <property type="evidence" value="ECO:0007669"/>
    <property type="project" value="InterPro"/>
</dbReference>
<keyword evidence="1" id="KW-0315">Glutamine amidotransferase</keyword>
<dbReference type="Pfam" id="PF01817">
    <property type="entry name" value="CM_2"/>
    <property type="match status" value="1"/>
</dbReference>
<dbReference type="InterPro" id="IPR036979">
    <property type="entry name" value="CM_dom_sf"/>
</dbReference>
<dbReference type="HOGENOM" id="CLU_952186_0_0_9"/>
<sequence>MILIITNNDERTNSFVECIKKVAKTEVKIIQDKEVSIEKISKLQPDSIIISLKYKKDLETGSFKEILEKYKSVIPILGVAGGYAIIAEYFGCEIVELNNNNDALITCDTNEELFKDFPLSFNAMGGQSIYINKDKLVDQVISIAFSEESAQIEAIKHRNYPVYGVRFYPDFINNNDDLIIIRNFLSINDKICLDDSEIIKVKMGQIRKNIDEIDRKIVRLLSKRNANVKEASKYKKTSSDVVAEDRIKDVLQKVRTIASAEEIDPDLVVRIYEFIIRSFIAYEMSEFEKNKK</sequence>
<dbReference type="SMART" id="SM00830">
    <property type="entry name" value="CM_2"/>
    <property type="match status" value="1"/>
</dbReference>
<dbReference type="Pfam" id="PF00117">
    <property type="entry name" value="GATase"/>
    <property type="match status" value="1"/>
</dbReference>